<evidence type="ECO:0000256" key="1">
    <source>
        <dbReference type="ARBA" id="ARBA00022468"/>
    </source>
</evidence>
<dbReference type="InterPro" id="IPR000331">
    <property type="entry name" value="Rap/Ran_GAP_dom"/>
</dbReference>
<keyword evidence="5" id="KW-1185">Reference proteome</keyword>
<dbReference type="OMA" id="NHIFIVI"/>
<protein>
    <submittedName>
        <fullName evidence="4">Rap GTPase-activating protein, putative</fullName>
    </submittedName>
</protein>
<evidence type="ECO:0000313" key="5">
    <source>
        <dbReference type="Proteomes" id="UP000014680"/>
    </source>
</evidence>
<dbReference type="GO" id="GO:0005096">
    <property type="term" value="F:GTPase activator activity"/>
    <property type="evidence" value="ECO:0007669"/>
    <property type="project" value="UniProtKB-KW"/>
</dbReference>
<dbReference type="Gene3D" id="3.40.50.11210">
    <property type="entry name" value="Rap/Ran-GAP"/>
    <property type="match status" value="1"/>
</dbReference>
<dbReference type="VEuPathDB" id="AmoebaDB:EIN_370330"/>
<keyword evidence="1" id="KW-0343">GTPase activation</keyword>
<dbReference type="InterPro" id="IPR035974">
    <property type="entry name" value="Rap/Ran-GAP_sf"/>
</dbReference>
<dbReference type="KEGG" id="eiv:EIN_370330"/>
<feature type="region of interest" description="Disordered" evidence="2">
    <location>
        <begin position="1"/>
        <end position="30"/>
    </location>
</feature>
<dbReference type="PANTHER" id="PTHR15711">
    <property type="entry name" value="RAP GTPASE-ACTIVATING PROTEIN"/>
    <property type="match status" value="1"/>
</dbReference>
<dbReference type="PROSITE" id="PS50085">
    <property type="entry name" value="RAPGAP"/>
    <property type="match status" value="1"/>
</dbReference>
<dbReference type="AlphaFoldDB" id="A0A0A1UBU7"/>
<dbReference type="SUPFAM" id="SSF111347">
    <property type="entry name" value="Rap/Ran-GAP"/>
    <property type="match status" value="1"/>
</dbReference>
<evidence type="ECO:0000256" key="2">
    <source>
        <dbReference type="SAM" id="MobiDB-lite"/>
    </source>
</evidence>
<dbReference type="PANTHER" id="PTHR15711:SF22">
    <property type="entry name" value="RAP-GAP DOMAIN-CONTAINING PROTEIN"/>
    <property type="match status" value="1"/>
</dbReference>
<gene>
    <name evidence="4" type="ORF">EIN_370330</name>
</gene>
<dbReference type="InterPro" id="IPR050989">
    <property type="entry name" value="Rap1_Ran_GAP"/>
</dbReference>
<sequence length="489" mass="56776">MTQLALSESPQPDERPTTPNPKRTPKKPKEKVFRKSFMTFERPKREKLSLMEDIPLITTIKNVFGNGIDEDEEIRKRCEVIFKTPSVPLYPSLIPEIVRPNKRFLVKQEMFCVLIESFEDNNRKKYDCWSSLVLPKEEWTEHAESFNVDLNSVKANGMHVESSIHSFTHNTDLGLYQFVDIETNFSFFKSYFNGKTRSIFYGFEESGTILCYQKGLILQLVLVFEPKGIHRFTLPCDQNCVSWWKDSMGITETPIKIKAKSKFLEELVKFEDLNIVCEHRVGVLYAKGGQTHELEMYKNTECSEAFWKFMNLISKEEEVKGWERYSGGLDVVHADTNSHFYYTNFCGFEIAFHVAPLLPSTTNDEQLERKRFVGNDVVVIIFKEKEDDTDVVDPIFVSKMNCLFIVVTPHVKTQDNTKYKINVVCHNEIIPFPPYVEDVWYEHGEGFKIFFLHKVVNACRTVIKCGALLGRTTRSNERLLRSIIVNGIK</sequence>
<dbReference type="RefSeq" id="XP_004259452.1">
    <property type="nucleotide sequence ID" value="XM_004259404.1"/>
</dbReference>
<evidence type="ECO:0000313" key="4">
    <source>
        <dbReference type="EMBL" id="ELP92681.1"/>
    </source>
</evidence>
<proteinExistence type="predicted"/>
<dbReference type="GO" id="GO:0051056">
    <property type="term" value="P:regulation of small GTPase mediated signal transduction"/>
    <property type="evidence" value="ECO:0007669"/>
    <property type="project" value="InterPro"/>
</dbReference>
<dbReference type="Pfam" id="PF02145">
    <property type="entry name" value="Rap_GAP"/>
    <property type="match status" value="1"/>
</dbReference>
<evidence type="ECO:0000259" key="3">
    <source>
        <dbReference type="PROSITE" id="PS50085"/>
    </source>
</evidence>
<feature type="domain" description="Rap-GAP" evidence="3">
    <location>
        <begin position="267"/>
        <end position="483"/>
    </location>
</feature>
<reference evidence="4 5" key="1">
    <citation type="submission" date="2012-10" db="EMBL/GenBank/DDBJ databases">
        <authorList>
            <person name="Zafar N."/>
            <person name="Inman J."/>
            <person name="Hall N."/>
            <person name="Lorenzi H."/>
            <person name="Caler E."/>
        </authorList>
    </citation>
    <scope>NUCLEOTIDE SEQUENCE [LARGE SCALE GENOMIC DNA]</scope>
    <source>
        <strain evidence="4 5">IP1</strain>
    </source>
</reference>
<dbReference type="Proteomes" id="UP000014680">
    <property type="component" value="Unassembled WGS sequence"/>
</dbReference>
<dbReference type="EMBL" id="KB206332">
    <property type="protein sequence ID" value="ELP92681.1"/>
    <property type="molecule type" value="Genomic_DNA"/>
</dbReference>
<dbReference type="GO" id="GO:0005737">
    <property type="term" value="C:cytoplasm"/>
    <property type="evidence" value="ECO:0007669"/>
    <property type="project" value="TreeGrafter"/>
</dbReference>
<dbReference type="GeneID" id="14891782"/>
<dbReference type="OrthoDB" id="2499658at2759"/>
<accession>A0A0A1UBU7</accession>
<name>A0A0A1UBU7_ENTIV</name>
<feature type="compositionally biased region" description="Polar residues" evidence="2">
    <location>
        <begin position="1"/>
        <end position="10"/>
    </location>
</feature>
<organism evidence="4 5">
    <name type="scientific">Entamoeba invadens IP1</name>
    <dbReference type="NCBI Taxonomy" id="370355"/>
    <lineage>
        <taxon>Eukaryota</taxon>
        <taxon>Amoebozoa</taxon>
        <taxon>Evosea</taxon>
        <taxon>Archamoebae</taxon>
        <taxon>Mastigamoebida</taxon>
        <taxon>Entamoebidae</taxon>
        <taxon>Entamoeba</taxon>
    </lineage>
</organism>